<reference evidence="2 3" key="1">
    <citation type="journal article" date="2012" name="Science">
        <title>The Paleozoic origin of enzymatic lignin decomposition reconstructed from 31 fungal genomes.</title>
        <authorList>
            <person name="Floudas D."/>
            <person name="Binder M."/>
            <person name="Riley R."/>
            <person name="Barry K."/>
            <person name="Blanchette R.A."/>
            <person name="Henrissat B."/>
            <person name="Martinez A.T."/>
            <person name="Otillar R."/>
            <person name="Spatafora J.W."/>
            <person name="Yadav J.S."/>
            <person name="Aerts A."/>
            <person name="Benoit I."/>
            <person name="Boyd A."/>
            <person name="Carlson A."/>
            <person name="Copeland A."/>
            <person name="Coutinho P.M."/>
            <person name="de Vries R.P."/>
            <person name="Ferreira P."/>
            <person name="Findley K."/>
            <person name="Foster B."/>
            <person name="Gaskell J."/>
            <person name="Glotzer D."/>
            <person name="Gorecki P."/>
            <person name="Heitman J."/>
            <person name="Hesse C."/>
            <person name="Hori C."/>
            <person name="Igarashi K."/>
            <person name="Jurgens J.A."/>
            <person name="Kallen N."/>
            <person name="Kersten P."/>
            <person name="Kohler A."/>
            <person name="Kuees U."/>
            <person name="Kumar T.K.A."/>
            <person name="Kuo A."/>
            <person name="LaButti K."/>
            <person name="Larrondo L.F."/>
            <person name="Lindquist E."/>
            <person name="Ling A."/>
            <person name="Lombard V."/>
            <person name="Lucas S."/>
            <person name="Lundell T."/>
            <person name="Martin R."/>
            <person name="McLaughlin D.J."/>
            <person name="Morgenstern I."/>
            <person name="Morin E."/>
            <person name="Murat C."/>
            <person name="Nagy L.G."/>
            <person name="Nolan M."/>
            <person name="Ohm R.A."/>
            <person name="Patyshakuliyeva A."/>
            <person name="Rokas A."/>
            <person name="Ruiz-Duenas F.J."/>
            <person name="Sabat G."/>
            <person name="Salamov A."/>
            <person name="Samejima M."/>
            <person name="Schmutz J."/>
            <person name="Slot J.C."/>
            <person name="St John F."/>
            <person name="Stenlid J."/>
            <person name="Sun H."/>
            <person name="Sun S."/>
            <person name="Syed K."/>
            <person name="Tsang A."/>
            <person name="Wiebenga A."/>
            <person name="Young D."/>
            <person name="Pisabarro A."/>
            <person name="Eastwood D.C."/>
            <person name="Martin F."/>
            <person name="Cullen D."/>
            <person name="Grigoriev I.V."/>
            <person name="Hibbett D.S."/>
        </authorList>
    </citation>
    <scope>NUCLEOTIDE SEQUENCE</scope>
    <source>
        <strain evidence="3">FP-58527</strain>
    </source>
</reference>
<dbReference type="HOGENOM" id="CLU_063491_0_0_1"/>
<accession>S8DIT5</accession>
<name>S8DIT5_FOMSC</name>
<evidence type="ECO:0000256" key="1">
    <source>
        <dbReference type="SAM" id="MobiDB-lite"/>
    </source>
</evidence>
<dbReference type="Proteomes" id="UP000015241">
    <property type="component" value="Unassembled WGS sequence"/>
</dbReference>
<protein>
    <submittedName>
        <fullName evidence="2">Uncharacterized protein</fullName>
    </submittedName>
</protein>
<proteinExistence type="predicted"/>
<evidence type="ECO:0000313" key="2">
    <source>
        <dbReference type="EMBL" id="EPS93521.1"/>
    </source>
</evidence>
<sequence length="343" mass="37605">MENWNHGLGLWGHPELSNFDDLSVAHLDEFEAHSESVWAFSPSDNNAGPSAAPDSCWTGSGALDVWLRELYQPSLNPDINSLGPGWAQSTSVAPLPNFMDSTVYRTGLPISMVYAPNSPAPSVRSAYMGPSSPAVPTPASEVAPMLPKPTFQGGPVRTVGKRREALGPPYVRKQRRAAQGDSPQLPTPALSPSGTTSSAVSLPVTPVPDSRYMSLPTIDEIPYLPIKQTRSRNMQYDLTEEEIQTILRSTPRAKHTTCPKCGAHMLVVDLDRHLRTHVSSERPKHLCEGVPLWRQPRDGVQRKLWRHPYTGEVYVGGCGNAFKRGDSFERHLETQGCLRPVSG</sequence>
<evidence type="ECO:0000313" key="3">
    <source>
        <dbReference type="Proteomes" id="UP000015241"/>
    </source>
</evidence>
<dbReference type="AlphaFoldDB" id="S8DIT5"/>
<gene>
    <name evidence="2" type="ORF">FOMPIDRAFT_117473</name>
</gene>
<dbReference type="OrthoDB" id="8922241at2759"/>
<dbReference type="STRING" id="743788.S8DIT5"/>
<dbReference type="InParanoid" id="S8DIT5"/>
<keyword evidence="3" id="KW-1185">Reference proteome</keyword>
<organism evidence="2 3">
    <name type="scientific">Fomitopsis schrenkii</name>
    <name type="common">Brown rot fungus</name>
    <dbReference type="NCBI Taxonomy" id="2126942"/>
    <lineage>
        <taxon>Eukaryota</taxon>
        <taxon>Fungi</taxon>
        <taxon>Dikarya</taxon>
        <taxon>Basidiomycota</taxon>
        <taxon>Agaricomycotina</taxon>
        <taxon>Agaricomycetes</taxon>
        <taxon>Polyporales</taxon>
        <taxon>Fomitopsis</taxon>
    </lineage>
</organism>
<feature type="compositionally biased region" description="Polar residues" evidence="1">
    <location>
        <begin position="190"/>
        <end position="200"/>
    </location>
</feature>
<feature type="region of interest" description="Disordered" evidence="1">
    <location>
        <begin position="125"/>
        <end position="203"/>
    </location>
</feature>
<dbReference type="EMBL" id="KE504270">
    <property type="protein sequence ID" value="EPS93521.1"/>
    <property type="molecule type" value="Genomic_DNA"/>
</dbReference>